<sequence length="281" mass="32052">MDDTSGALLFELQEALRCNYGHQDRTALITRIARDLCNHTIPRVIASHQNVGALWEARERARQDLEKRLKDLQYDQMLDEFGDNVEALLGLREKLDMKHYEHNELGELEVRLEENIEQKKRKRFEDVEQKLDEIGNWRKQMRLNIFGDAAQAIGEDVAPVIKTPVEDAAATIETPTAEFAPIDNVPATPKFPAGVYTPTVSHDLTSIDGDDRERSSSPLARSWPTSLIHCALPTSAQRSSVEERIGFIRRRLRPKQKSSRVPTKVKAEHEDDEYVDLVGQF</sequence>
<proteinExistence type="predicted"/>
<feature type="region of interest" description="Disordered" evidence="1">
    <location>
        <begin position="201"/>
        <end position="220"/>
    </location>
</feature>
<accession>A0A0D1W7I6</accession>
<evidence type="ECO:0000313" key="2">
    <source>
        <dbReference type="EMBL" id="KIV84670.1"/>
    </source>
</evidence>
<evidence type="ECO:0000313" key="3">
    <source>
        <dbReference type="Proteomes" id="UP000053599"/>
    </source>
</evidence>
<gene>
    <name evidence="2" type="ORF">PV11_00439</name>
</gene>
<dbReference type="EMBL" id="KN846951">
    <property type="protein sequence ID" value="KIV84670.1"/>
    <property type="molecule type" value="Genomic_DNA"/>
</dbReference>
<organism evidence="2 3">
    <name type="scientific">Exophiala sideris</name>
    <dbReference type="NCBI Taxonomy" id="1016849"/>
    <lineage>
        <taxon>Eukaryota</taxon>
        <taxon>Fungi</taxon>
        <taxon>Dikarya</taxon>
        <taxon>Ascomycota</taxon>
        <taxon>Pezizomycotina</taxon>
        <taxon>Eurotiomycetes</taxon>
        <taxon>Chaetothyriomycetidae</taxon>
        <taxon>Chaetothyriales</taxon>
        <taxon>Herpotrichiellaceae</taxon>
        <taxon>Exophiala</taxon>
    </lineage>
</organism>
<protein>
    <submittedName>
        <fullName evidence="2">Uncharacterized protein</fullName>
    </submittedName>
</protein>
<name>A0A0D1W7I6_9EURO</name>
<reference evidence="2 3" key="1">
    <citation type="submission" date="2015-01" db="EMBL/GenBank/DDBJ databases">
        <title>The Genome Sequence of Exophiala sideris CBS121828.</title>
        <authorList>
            <consortium name="The Broad Institute Genomics Platform"/>
            <person name="Cuomo C."/>
            <person name="de Hoog S."/>
            <person name="Gorbushina A."/>
            <person name="Stielow B."/>
            <person name="Teixiera M."/>
            <person name="Abouelleil A."/>
            <person name="Chapman S.B."/>
            <person name="Priest M."/>
            <person name="Young S.K."/>
            <person name="Wortman J."/>
            <person name="Nusbaum C."/>
            <person name="Birren B."/>
        </authorList>
    </citation>
    <scope>NUCLEOTIDE SEQUENCE [LARGE SCALE GENOMIC DNA]</scope>
    <source>
        <strain evidence="2 3">CBS 121828</strain>
    </source>
</reference>
<evidence type="ECO:0000256" key="1">
    <source>
        <dbReference type="SAM" id="MobiDB-lite"/>
    </source>
</evidence>
<dbReference type="OrthoDB" id="10480447at2759"/>
<dbReference type="Proteomes" id="UP000053599">
    <property type="component" value="Unassembled WGS sequence"/>
</dbReference>
<dbReference type="HOGENOM" id="CLU_990554_0_0_1"/>
<dbReference type="AlphaFoldDB" id="A0A0D1W7I6"/>